<dbReference type="InterPro" id="IPR007138">
    <property type="entry name" value="ABM_dom"/>
</dbReference>
<dbReference type="EMBL" id="BLTE01000015">
    <property type="protein sequence ID" value="GFK95210.1"/>
    <property type="molecule type" value="Genomic_DNA"/>
</dbReference>
<feature type="domain" description="ABM" evidence="1">
    <location>
        <begin position="17"/>
        <end position="69"/>
    </location>
</feature>
<dbReference type="RefSeq" id="WP_173086030.1">
    <property type="nucleotide sequence ID" value="NZ_BLTE01000015.1"/>
</dbReference>
<keyword evidence="3" id="KW-1185">Reference proteome</keyword>
<organism evidence="2 3">
    <name type="scientific">Fundidesulfovibrio magnetotacticus</name>
    <dbReference type="NCBI Taxonomy" id="2730080"/>
    <lineage>
        <taxon>Bacteria</taxon>
        <taxon>Pseudomonadati</taxon>
        <taxon>Thermodesulfobacteriota</taxon>
        <taxon>Desulfovibrionia</taxon>
        <taxon>Desulfovibrionales</taxon>
        <taxon>Desulfovibrionaceae</taxon>
        <taxon>Fundidesulfovibrio</taxon>
    </lineage>
</organism>
<accession>A0A6V8LWD8</accession>
<dbReference type="InterPro" id="IPR011008">
    <property type="entry name" value="Dimeric_a/b-barrel"/>
</dbReference>
<reference evidence="2 3" key="2">
    <citation type="submission" date="2020-05" db="EMBL/GenBank/DDBJ databases">
        <title>Draft genome sequence of Desulfovibrio sp. strainFSS-1.</title>
        <authorList>
            <person name="Shimoshige H."/>
            <person name="Kobayashi H."/>
            <person name="Maekawa T."/>
        </authorList>
    </citation>
    <scope>NUCLEOTIDE SEQUENCE [LARGE SCALE GENOMIC DNA]</scope>
    <source>
        <strain evidence="2 3">SIID29052-01</strain>
    </source>
</reference>
<dbReference type="SUPFAM" id="SSF54909">
    <property type="entry name" value="Dimeric alpha+beta barrel"/>
    <property type="match status" value="1"/>
</dbReference>
<name>A0A6V8LWD8_9BACT</name>
<dbReference type="Pfam" id="PF03992">
    <property type="entry name" value="ABM"/>
    <property type="match status" value="1"/>
</dbReference>
<dbReference type="Proteomes" id="UP000494245">
    <property type="component" value="Unassembled WGS sequence"/>
</dbReference>
<dbReference type="Gene3D" id="3.30.70.100">
    <property type="match status" value="1"/>
</dbReference>
<reference evidence="2 3" key="1">
    <citation type="submission" date="2020-04" db="EMBL/GenBank/DDBJ databases">
        <authorList>
            <consortium name="Desulfovibrio sp. FSS-1 genome sequencing consortium"/>
            <person name="Shimoshige H."/>
            <person name="Kobayashi H."/>
            <person name="Maekawa T."/>
        </authorList>
    </citation>
    <scope>NUCLEOTIDE SEQUENCE [LARGE SCALE GENOMIC DNA]</scope>
    <source>
        <strain evidence="2 3">SIID29052-01</strain>
    </source>
</reference>
<sequence>MIARRWSCRCPLDTLPDFLDHLRATGVAETSALPGFLGHQTLLRELAGEAEVTLVTYWRDMESVRAFAGGDPGRARLYPGDEKFRIAPDLEVRHERVIEWSGAPQGADQAKRS</sequence>
<evidence type="ECO:0000313" key="3">
    <source>
        <dbReference type="Proteomes" id="UP000494245"/>
    </source>
</evidence>
<protein>
    <recommendedName>
        <fullName evidence="1">ABM domain-containing protein</fullName>
    </recommendedName>
</protein>
<proteinExistence type="predicted"/>
<gene>
    <name evidence="2" type="ORF">NNJEOMEG_03068</name>
</gene>
<evidence type="ECO:0000259" key="1">
    <source>
        <dbReference type="Pfam" id="PF03992"/>
    </source>
</evidence>
<dbReference type="AlphaFoldDB" id="A0A6V8LWD8"/>
<evidence type="ECO:0000313" key="2">
    <source>
        <dbReference type="EMBL" id="GFK95210.1"/>
    </source>
</evidence>
<comment type="caution">
    <text evidence="2">The sequence shown here is derived from an EMBL/GenBank/DDBJ whole genome shotgun (WGS) entry which is preliminary data.</text>
</comment>